<dbReference type="PANTHER" id="PTHR24186:SF49">
    <property type="entry name" value="ANKYRIN REPEAT FAMILY PROTEIN"/>
    <property type="match status" value="1"/>
</dbReference>
<evidence type="ECO:0000313" key="12">
    <source>
        <dbReference type="EMBL" id="CAI9783224.1"/>
    </source>
</evidence>
<feature type="repeat" description="ANK" evidence="9">
    <location>
        <begin position="170"/>
        <end position="202"/>
    </location>
</feature>
<evidence type="ECO:0000313" key="13">
    <source>
        <dbReference type="Proteomes" id="UP000834106"/>
    </source>
</evidence>
<sequence>MGLKLEPPSPSPSPRAPVLVVSNSGKSLMASNSAKMLMASNSGKALVVSNSGRALVVSHSGKRMDQAGKKKYVKQVTGRHNDTEMHLAAQRGDVAAIKQILGEIDEQMLRTLSGAEFDAQVAEIRAAVVNEVNELGETPLFTAAERGQIAVVKELLPYTTKEGITTKNRSGFDPLHIAASQGHHDIVQILLQHDPELSLTVGQSNATPLISAAAKGHVAVVNELLSTNSSLLEISKSNGKNALHLAARQGHVDIVKVLLEKDPQLARRTDKKGQTALHMAVKGISCATVRLLLQADSAIVMLPDKFGNTALHIATRKKRVEIVNELLLLRDTNVNALTRDRKTALDIAEGLPLSEETVEMKECLTRYGAVTANELNQPRDELRKTVSEIKKDVHSQLEQVRKTNKNVNGIAKELQKLHREGINNATNSVTVVAVLFATVAFAAIFTVPGGDDDNGMAVMVHSPSFKLFFISNAVALFTSLAVVVVQITVVRGEITSERRVVEVINKLMWLASVCTTVAFIASSYIVVGRRNKWAATLVTVIGGVTMAGVLSAMTYYVVKSRRNRRVRKKEKYSRSGTYSMHHHDTDSEVNPIYAL</sequence>
<feature type="transmembrane region" description="Helical" evidence="10">
    <location>
        <begin position="507"/>
        <end position="527"/>
    </location>
</feature>
<organism evidence="12 13">
    <name type="scientific">Fraxinus pennsylvanica</name>
    <dbReference type="NCBI Taxonomy" id="56036"/>
    <lineage>
        <taxon>Eukaryota</taxon>
        <taxon>Viridiplantae</taxon>
        <taxon>Streptophyta</taxon>
        <taxon>Embryophyta</taxon>
        <taxon>Tracheophyta</taxon>
        <taxon>Spermatophyta</taxon>
        <taxon>Magnoliopsida</taxon>
        <taxon>eudicotyledons</taxon>
        <taxon>Gunneridae</taxon>
        <taxon>Pentapetalae</taxon>
        <taxon>asterids</taxon>
        <taxon>lamiids</taxon>
        <taxon>Lamiales</taxon>
        <taxon>Oleaceae</taxon>
        <taxon>Oleeae</taxon>
        <taxon>Fraxinus</taxon>
    </lineage>
</organism>
<evidence type="ECO:0000256" key="5">
    <source>
        <dbReference type="ARBA" id="ARBA00022989"/>
    </source>
</evidence>
<feature type="repeat" description="ANK" evidence="9">
    <location>
        <begin position="238"/>
        <end position="270"/>
    </location>
</feature>
<dbReference type="EMBL" id="OU503054">
    <property type="protein sequence ID" value="CAI9783224.1"/>
    <property type="molecule type" value="Genomic_DNA"/>
</dbReference>
<keyword evidence="6" id="KW-0346">Stress response</keyword>
<feature type="domain" description="PGG" evidence="11">
    <location>
        <begin position="420"/>
        <end position="526"/>
    </location>
</feature>
<keyword evidence="5 10" id="KW-1133">Transmembrane helix</keyword>
<evidence type="ECO:0000256" key="9">
    <source>
        <dbReference type="PROSITE-ProRule" id="PRU00023"/>
    </source>
</evidence>
<dbReference type="PANTHER" id="PTHR24186">
    <property type="entry name" value="PROTEIN PHOSPHATASE 1 REGULATORY SUBUNIT"/>
    <property type="match status" value="1"/>
</dbReference>
<dbReference type="PROSITE" id="PS50297">
    <property type="entry name" value="ANK_REP_REGION"/>
    <property type="match status" value="3"/>
</dbReference>
<evidence type="ECO:0000259" key="11">
    <source>
        <dbReference type="Pfam" id="PF13962"/>
    </source>
</evidence>
<proteinExistence type="predicted"/>
<evidence type="ECO:0000256" key="1">
    <source>
        <dbReference type="ARBA" id="ARBA00004651"/>
    </source>
</evidence>
<dbReference type="InterPro" id="IPR036770">
    <property type="entry name" value="Ankyrin_rpt-contain_sf"/>
</dbReference>
<evidence type="ECO:0000256" key="10">
    <source>
        <dbReference type="SAM" id="Phobius"/>
    </source>
</evidence>
<accession>A0AAD2A7T5</accession>
<reference evidence="12" key="1">
    <citation type="submission" date="2023-05" db="EMBL/GenBank/DDBJ databases">
        <authorList>
            <person name="Huff M."/>
        </authorList>
    </citation>
    <scope>NUCLEOTIDE SEQUENCE</scope>
</reference>
<evidence type="ECO:0000256" key="3">
    <source>
        <dbReference type="ARBA" id="ARBA00022692"/>
    </source>
</evidence>
<feature type="transmembrane region" description="Helical" evidence="10">
    <location>
        <begin position="425"/>
        <end position="447"/>
    </location>
</feature>
<name>A0AAD2A7T5_9LAMI</name>
<evidence type="ECO:0000256" key="2">
    <source>
        <dbReference type="ARBA" id="ARBA00022475"/>
    </source>
</evidence>
<keyword evidence="2" id="KW-1003">Cell membrane</keyword>
<dbReference type="FunFam" id="1.25.40.20:FF:000217">
    <property type="entry name" value="Ankyrin repeat-containing protein ITN1"/>
    <property type="match status" value="1"/>
</dbReference>
<keyword evidence="4" id="KW-0677">Repeat</keyword>
<evidence type="ECO:0000256" key="7">
    <source>
        <dbReference type="ARBA" id="ARBA00023043"/>
    </source>
</evidence>
<evidence type="ECO:0000256" key="6">
    <source>
        <dbReference type="ARBA" id="ARBA00023016"/>
    </source>
</evidence>
<feature type="transmembrane region" description="Helical" evidence="10">
    <location>
        <begin position="533"/>
        <end position="558"/>
    </location>
</feature>
<comment type="subcellular location">
    <subcellularLocation>
        <location evidence="1">Cell membrane</location>
        <topology evidence="1">Multi-pass membrane protein</topology>
    </subcellularLocation>
</comment>
<dbReference type="AlphaFoldDB" id="A0AAD2A7T5"/>
<keyword evidence="3 10" id="KW-0812">Transmembrane</keyword>
<dbReference type="SMART" id="SM00248">
    <property type="entry name" value="ANK"/>
    <property type="match status" value="7"/>
</dbReference>
<keyword evidence="8 10" id="KW-0472">Membrane</keyword>
<dbReference type="PROSITE" id="PS50088">
    <property type="entry name" value="ANK_REPEAT"/>
    <property type="match status" value="3"/>
</dbReference>
<gene>
    <name evidence="12" type="ORF">FPE_LOCUS30654</name>
</gene>
<keyword evidence="7 9" id="KW-0040">ANK repeat</keyword>
<dbReference type="Proteomes" id="UP000834106">
    <property type="component" value="Chromosome 19"/>
</dbReference>
<protein>
    <recommendedName>
        <fullName evidence="11">PGG domain-containing protein</fullName>
    </recommendedName>
</protein>
<dbReference type="InterPro" id="IPR026961">
    <property type="entry name" value="PGG_dom"/>
</dbReference>
<feature type="transmembrane region" description="Helical" evidence="10">
    <location>
        <begin position="467"/>
        <end position="487"/>
    </location>
</feature>
<dbReference type="GO" id="GO:0005886">
    <property type="term" value="C:plasma membrane"/>
    <property type="evidence" value="ECO:0007669"/>
    <property type="project" value="UniProtKB-SubCell"/>
</dbReference>
<dbReference type="Pfam" id="PF12796">
    <property type="entry name" value="Ank_2"/>
    <property type="match status" value="3"/>
</dbReference>
<dbReference type="InterPro" id="IPR002110">
    <property type="entry name" value="Ankyrin_rpt"/>
</dbReference>
<evidence type="ECO:0000256" key="4">
    <source>
        <dbReference type="ARBA" id="ARBA00022737"/>
    </source>
</evidence>
<dbReference type="FunFam" id="1.25.40.20:FF:000245">
    <property type="entry name" value="Ankyrin repeat-containing protein ITN1"/>
    <property type="match status" value="1"/>
</dbReference>
<feature type="repeat" description="ANK" evidence="9">
    <location>
        <begin position="306"/>
        <end position="339"/>
    </location>
</feature>
<dbReference type="Gene3D" id="1.25.40.20">
    <property type="entry name" value="Ankyrin repeat-containing domain"/>
    <property type="match status" value="3"/>
</dbReference>
<keyword evidence="13" id="KW-1185">Reference proteome</keyword>
<dbReference type="Pfam" id="PF13962">
    <property type="entry name" value="PGG"/>
    <property type="match status" value="1"/>
</dbReference>
<evidence type="ECO:0000256" key="8">
    <source>
        <dbReference type="ARBA" id="ARBA00023136"/>
    </source>
</evidence>
<dbReference type="SUPFAM" id="SSF48403">
    <property type="entry name" value="Ankyrin repeat"/>
    <property type="match status" value="1"/>
</dbReference>